<dbReference type="AlphaFoldDB" id="A0A517DXK6"/>
<evidence type="ECO:0000313" key="10">
    <source>
        <dbReference type="EMBL" id="QDR82063.1"/>
    </source>
</evidence>
<evidence type="ECO:0000259" key="9">
    <source>
        <dbReference type="Pfam" id="PF00793"/>
    </source>
</evidence>
<dbReference type="RefSeq" id="WP_144351487.1">
    <property type="nucleotide sequence ID" value="NZ_CP036259.1"/>
</dbReference>
<comment type="similarity">
    <text evidence="4 8">Belongs to the KdsA family.</text>
</comment>
<evidence type="ECO:0000256" key="7">
    <source>
        <dbReference type="ARBA" id="ARBA00049112"/>
    </source>
</evidence>
<comment type="pathway">
    <text evidence="2">Bacterial outer membrane biogenesis; lipopolysaccharide biosynthesis.</text>
</comment>
<gene>
    <name evidence="8 10" type="primary">kdsA</name>
    <name evidence="10" type="ORF">SPTER_34840</name>
</gene>
<dbReference type="EMBL" id="CP036259">
    <property type="protein sequence ID" value="QDR82063.1"/>
    <property type="molecule type" value="Genomic_DNA"/>
</dbReference>
<dbReference type="PANTHER" id="PTHR21057">
    <property type="entry name" value="PHOSPHO-2-DEHYDRO-3-DEOXYHEPTONATE ALDOLASE"/>
    <property type="match status" value="1"/>
</dbReference>
<dbReference type="Proteomes" id="UP000320776">
    <property type="component" value="Chromosome"/>
</dbReference>
<name>A0A517DXK6_9FIRM</name>
<dbReference type="OrthoDB" id="9780456at2"/>
<keyword evidence="5 8" id="KW-0963">Cytoplasm</keyword>
<dbReference type="GO" id="GO:0008676">
    <property type="term" value="F:3-deoxy-8-phosphooctulonate synthase activity"/>
    <property type="evidence" value="ECO:0007669"/>
    <property type="project" value="UniProtKB-UniRule"/>
</dbReference>
<dbReference type="KEGG" id="sted:SPTER_34840"/>
<keyword evidence="11" id="KW-1185">Reference proteome</keyword>
<dbReference type="GO" id="GO:0019294">
    <property type="term" value="P:keto-3-deoxy-D-manno-octulosonic acid biosynthetic process"/>
    <property type="evidence" value="ECO:0007669"/>
    <property type="project" value="UniProtKB-UniRule"/>
</dbReference>
<keyword evidence="8" id="KW-0448">Lipopolysaccharide biosynthesis</keyword>
<evidence type="ECO:0000256" key="4">
    <source>
        <dbReference type="ARBA" id="ARBA00010499"/>
    </source>
</evidence>
<dbReference type="Gene3D" id="3.20.20.70">
    <property type="entry name" value="Aldolase class I"/>
    <property type="match status" value="1"/>
</dbReference>
<dbReference type="NCBIfam" id="TIGR01362">
    <property type="entry name" value="KDO8P_synth"/>
    <property type="match status" value="1"/>
</dbReference>
<evidence type="ECO:0000313" key="11">
    <source>
        <dbReference type="Proteomes" id="UP000320776"/>
    </source>
</evidence>
<protein>
    <recommendedName>
        <fullName evidence="8">2-dehydro-3-deoxyphosphooctonate aldolase</fullName>
        <ecNumber evidence="8">2.5.1.55</ecNumber>
    </recommendedName>
    <alternativeName>
        <fullName evidence="8">3-deoxy-D-manno-octulosonic acid 8-phosphate synthase</fullName>
    </alternativeName>
    <alternativeName>
        <fullName evidence="8">KDO-8-phosphate synthase</fullName>
        <shortName evidence="8">KDO 8-P synthase</shortName>
        <shortName evidence="8">KDOPS</shortName>
    </alternativeName>
    <alternativeName>
        <fullName evidence="8">Phospho-2-dehydro-3-deoxyoctonate aldolase</fullName>
    </alternativeName>
</protein>
<keyword evidence="6 8" id="KW-0808">Transferase</keyword>
<dbReference type="InterPro" id="IPR006218">
    <property type="entry name" value="DAHP1/KDSA"/>
</dbReference>
<proteinExistence type="inferred from homology"/>
<dbReference type="SUPFAM" id="SSF51569">
    <property type="entry name" value="Aldolase"/>
    <property type="match status" value="1"/>
</dbReference>
<dbReference type="EC" id="2.5.1.55" evidence="8"/>
<comment type="pathway">
    <text evidence="3 8">Carbohydrate biosynthesis; 3-deoxy-D-manno-octulosonate biosynthesis; 3-deoxy-D-manno-octulosonate from D-ribulose 5-phosphate: step 2/3.</text>
</comment>
<dbReference type="NCBIfam" id="NF003543">
    <property type="entry name" value="PRK05198.1"/>
    <property type="match status" value="1"/>
</dbReference>
<accession>A0A517DXK6</accession>
<dbReference type="InterPro" id="IPR006269">
    <property type="entry name" value="KDO8P_synthase"/>
</dbReference>
<reference evidence="10 11" key="1">
    <citation type="submission" date="2019-02" db="EMBL/GenBank/DDBJ databases">
        <title>Closed genome of Sporomusa termitida DSM 4440.</title>
        <authorList>
            <person name="Poehlein A."/>
            <person name="Daniel R."/>
        </authorList>
    </citation>
    <scope>NUCLEOTIDE SEQUENCE [LARGE SCALE GENOMIC DNA]</scope>
    <source>
        <strain evidence="10 11">DSM 4440</strain>
    </source>
</reference>
<evidence type="ECO:0000256" key="8">
    <source>
        <dbReference type="HAMAP-Rule" id="MF_00056"/>
    </source>
</evidence>
<dbReference type="UniPathway" id="UPA00357">
    <property type="reaction ID" value="UER00474"/>
</dbReference>
<evidence type="ECO:0000256" key="1">
    <source>
        <dbReference type="ARBA" id="ARBA00004496"/>
    </source>
</evidence>
<dbReference type="UniPathway" id="UPA00030"/>
<organism evidence="10 11">
    <name type="scientific">Sporomusa termitida</name>
    <dbReference type="NCBI Taxonomy" id="2377"/>
    <lineage>
        <taxon>Bacteria</taxon>
        <taxon>Bacillati</taxon>
        <taxon>Bacillota</taxon>
        <taxon>Negativicutes</taxon>
        <taxon>Selenomonadales</taxon>
        <taxon>Sporomusaceae</taxon>
        <taxon>Sporomusa</taxon>
    </lineage>
</organism>
<feature type="domain" description="DAHP synthetase I/KDSA" evidence="9">
    <location>
        <begin position="5"/>
        <end position="260"/>
    </location>
</feature>
<dbReference type="HAMAP" id="MF_00056">
    <property type="entry name" value="KDO8P_synth"/>
    <property type="match status" value="1"/>
</dbReference>
<dbReference type="InterPro" id="IPR013785">
    <property type="entry name" value="Aldolase_TIM"/>
</dbReference>
<evidence type="ECO:0000256" key="2">
    <source>
        <dbReference type="ARBA" id="ARBA00004756"/>
    </source>
</evidence>
<sequence>MHTVQIQDITVGTGQPIALLAGPCVIEEPERTLKIGRAIKEIADRLNIPYIFKASYDKANRSAYNSFRGPGLKEGLRILAHIKKELGVPVVSDIHCVTQIEAAAEVLDILQIPAFLCRQTDLVYEAARTGRAINVKKGQFLAPLDMKNVITKIEEAGNRKILLTERGATFGYNNLVVDFRGLPIMRSLGYPVVFDATHSVQLPGGAGTTSSGQREFVPTLTRAAAAAGIDMLFMEVHDNPPEGKSDACNMLYVDKLEELLTDVLAIDSVVRKHK</sequence>
<comment type="subcellular location">
    <subcellularLocation>
        <location evidence="1 8">Cytoplasm</location>
    </subcellularLocation>
</comment>
<comment type="catalytic activity">
    <reaction evidence="7 8">
        <text>D-arabinose 5-phosphate + phosphoenolpyruvate + H2O = 3-deoxy-alpha-D-manno-2-octulosonate-8-phosphate + phosphate</text>
        <dbReference type="Rhea" id="RHEA:14053"/>
        <dbReference type="ChEBI" id="CHEBI:15377"/>
        <dbReference type="ChEBI" id="CHEBI:43474"/>
        <dbReference type="ChEBI" id="CHEBI:57693"/>
        <dbReference type="ChEBI" id="CHEBI:58702"/>
        <dbReference type="ChEBI" id="CHEBI:85985"/>
        <dbReference type="EC" id="2.5.1.55"/>
    </reaction>
</comment>
<dbReference type="Pfam" id="PF00793">
    <property type="entry name" value="DAHP_synth_1"/>
    <property type="match status" value="1"/>
</dbReference>
<evidence type="ECO:0000256" key="5">
    <source>
        <dbReference type="ARBA" id="ARBA00022490"/>
    </source>
</evidence>
<dbReference type="GO" id="GO:0005737">
    <property type="term" value="C:cytoplasm"/>
    <property type="evidence" value="ECO:0007669"/>
    <property type="project" value="UniProtKB-SubCell"/>
</dbReference>
<evidence type="ECO:0000256" key="3">
    <source>
        <dbReference type="ARBA" id="ARBA00004845"/>
    </source>
</evidence>
<evidence type="ECO:0000256" key="6">
    <source>
        <dbReference type="ARBA" id="ARBA00022679"/>
    </source>
</evidence>